<keyword evidence="4 6" id="KW-0808">Transferase</keyword>
<dbReference type="PANTHER" id="PTHR43179:SF12">
    <property type="entry name" value="GALACTOFURANOSYLTRANSFERASE GLFT2"/>
    <property type="match status" value="1"/>
</dbReference>
<name>A0A1H3Q776_9ACTN</name>
<dbReference type="PANTHER" id="PTHR43179">
    <property type="entry name" value="RHAMNOSYLTRANSFERASE WBBL"/>
    <property type="match status" value="1"/>
</dbReference>
<dbReference type="InterPro" id="IPR001173">
    <property type="entry name" value="Glyco_trans_2-like"/>
</dbReference>
<dbReference type="STRING" id="1137993.SAMN05660209_04632"/>
<dbReference type="AlphaFoldDB" id="A0A1H3Q776"/>
<gene>
    <name evidence="6" type="ORF">SAMN05660209_04632</name>
</gene>
<dbReference type="EMBL" id="FNOT01000020">
    <property type="protein sequence ID" value="SDZ09021.1"/>
    <property type="molecule type" value="Genomic_DNA"/>
</dbReference>
<dbReference type="Gene3D" id="3.90.550.10">
    <property type="entry name" value="Spore Coat Polysaccharide Biosynthesis Protein SpsA, Chain A"/>
    <property type="match status" value="1"/>
</dbReference>
<evidence type="ECO:0000259" key="5">
    <source>
        <dbReference type="Pfam" id="PF00535"/>
    </source>
</evidence>
<dbReference type="OrthoDB" id="9771846at2"/>
<evidence type="ECO:0000313" key="7">
    <source>
        <dbReference type="Proteomes" id="UP000198921"/>
    </source>
</evidence>
<organism evidence="6 7">
    <name type="scientific">Geodermatophilus africanus</name>
    <dbReference type="NCBI Taxonomy" id="1137993"/>
    <lineage>
        <taxon>Bacteria</taxon>
        <taxon>Bacillati</taxon>
        <taxon>Actinomycetota</taxon>
        <taxon>Actinomycetes</taxon>
        <taxon>Geodermatophilales</taxon>
        <taxon>Geodermatophilaceae</taxon>
        <taxon>Geodermatophilus</taxon>
    </lineage>
</organism>
<evidence type="ECO:0000256" key="2">
    <source>
        <dbReference type="ARBA" id="ARBA00006739"/>
    </source>
</evidence>
<accession>A0A1H3Q776</accession>
<dbReference type="Pfam" id="PF00535">
    <property type="entry name" value="Glycos_transf_2"/>
    <property type="match status" value="1"/>
</dbReference>
<keyword evidence="3" id="KW-0328">Glycosyltransferase</keyword>
<evidence type="ECO:0000256" key="1">
    <source>
        <dbReference type="ARBA" id="ARBA00004776"/>
    </source>
</evidence>
<dbReference type="Proteomes" id="UP000198921">
    <property type="component" value="Unassembled WGS sequence"/>
</dbReference>
<evidence type="ECO:0000256" key="4">
    <source>
        <dbReference type="ARBA" id="ARBA00022679"/>
    </source>
</evidence>
<sequence>MADLAPAGTARAPSAVECAIVVVTYNSADDLDALLTSLPEAAGEVSTHVTVVDNDSRDHIGEVVPRHPDVRLIRAAGNLGYSGGINLAAPHLPRSSWLLVLNPDLVLGFRAIERLVATATRTSAGAVVPRIEDPHGGPAHSLRREPSVLRALGEALLGDQLAGRPPWFAEIVRDPAAYEIQHDVEWATGAAVLLSRDAAAAVGDWDESFFLYSEETDYFRRLREQGHRVVYDPDVVVRHRGGGSGNSPALVALLNVNRVRYFRKWHGWTTTALFWITAVLHSLLRVTRPEERASLVALLSPARRRRLPGGARGALPRTPAESR</sequence>
<dbReference type="RefSeq" id="WP_091161477.1">
    <property type="nucleotide sequence ID" value="NZ_FNOT01000020.1"/>
</dbReference>
<evidence type="ECO:0000256" key="3">
    <source>
        <dbReference type="ARBA" id="ARBA00022676"/>
    </source>
</evidence>
<dbReference type="SUPFAM" id="SSF53448">
    <property type="entry name" value="Nucleotide-diphospho-sugar transferases"/>
    <property type="match status" value="1"/>
</dbReference>
<comment type="pathway">
    <text evidence="1">Cell wall biogenesis; cell wall polysaccharide biosynthesis.</text>
</comment>
<protein>
    <submittedName>
        <fullName evidence="6">Glycosyltransferase, GT2 family</fullName>
    </submittedName>
</protein>
<comment type="similarity">
    <text evidence="2">Belongs to the glycosyltransferase 2 family.</text>
</comment>
<dbReference type="GO" id="GO:0016757">
    <property type="term" value="F:glycosyltransferase activity"/>
    <property type="evidence" value="ECO:0007669"/>
    <property type="project" value="UniProtKB-KW"/>
</dbReference>
<proteinExistence type="inferred from homology"/>
<feature type="domain" description="Glycosyltransferase 2-like" evidence="5">
    <location>
        <begin position="20"/>
        <end position="151"/>
    </location>
</feature>
<reference evidence="7" key="1">
    <citation type="submission" date="2016-10" db="EMBL/GenBank/DDBJ databases">
        <authorList>
            <person name="Varghese N."/>
            <person name="Submissions S."/>
        </authorList>
    </citation>
    <scope>NUCLEOTIDE SEQUENCE [LARGE SCALE GENOMIC DNA]</scope>
    <source>
        <strain evidence="7">DSM 45422</strain>
    </source>
</reference>
<dbReference type="CDD" id="cd04186">
    <property type="entry name" value="GT_2_like_c"/>
    <property type="match status" value="1"/>
</dbReference>
<keyword evidence="7" id="KW-1185">Reference proteome</keyword>
<dbReference type="InterPro" id="IPR029044">
    <property type="entry name" value="Nucleotide-diphossugar_trans"/>
</dbReference>
<evidence type="ECO:0000313" key="6">
    <source>
        <dbReference type="EMBL" id="SDZ09021.1"/>
    </source>
</evidence>